<dbReference type="EMBL" id="AGUD01000006">
    <property type="protein sequence ID" value="EHN12913.1"/>
    <property type="molecule type" value="Genomic_DNA"/>
</dbReference>
<accession>H0E0B0</accession>
<dbReference type="GO" id="GO:0019622">
    <property type="term" value="P:3-(3-hydroxy)phenylpropionate catabolic process"/>
    <property type="evidence" value="ECO:0007669"/>
    <property type="project" value="TreeGrafter"/>
</dbReference>
<comment type="caution">
    <text evidence="3">The sequence shown here is derived from an EMBL/GenBank/DDBJ whole genome shotgun (WGS) entry which is preliminary data.</text>
</comment>
<dbReference type="PRINTS" id="PR00420">
    <property type="entry name" value="RNGMNOXGNASE"/>
</dbReference>
<dbReference type="SUPFAM" id="SSF51905">
    <property type="entry name" value="FAD/NAD(P)-binding domain"/>
    <property type="match status" value="1"/>
</dbReference>
<dbReference type="InterPro" id="IPR036188">
    <property type="entry name" value="FAD/NAD-bd_sf"/>
</dbReference>
<dbReference type="PANTHER" id="PTHR43476">
    <property type="entry name" value="3-(3-HYDROXY-PHENYL)PROPIONATE/3-HYDROXYCINNAMIC ACID HYDROXYLASE"/>
    <property type="match status" value="1"/>
</dbReference>
<dbReference type="GO" id="GO:0071949">
    <property type="term" value="F:FAD binding"/>
    <property type="evidence" value="ECO:0007669"/>
    <property type="project" value="InterPro"/>
</dbReference>
<protein>
    <submittedName>
        <fullName evidence="3">Monooxygenase</fullName>
    </submittedName>
</protein>
<gene>
    <name evidence="3" type="ORF">PAI11_02180</name>
</gene>
<feature type="domain" description="FAD-binding" evidence="2">
    <location>
        <begin position="2"/>
        <end position="338"/>
    </location>
</feature>
<dbReference type="NCBIfam" id="NF004829">
    <property type="entry name" value="PRK06183.1-3"/>
    <property type="match status" value="1"/>
</dbReference>
<keyword evidence="1" id="KW-0560">Oxidoreductase</keyword>
<dbReference type="InterPro" id="IPR002938">
    <property type="entry name" value="FAD-bd"/>
</dbReference>
<dbReference type="Gene3D" id="3.50.50.60">
    <property type="entry name" value="FAD/NAD(P)-binding domain"/>
    <property type="match status" value="1"/>
</dbReference>
<evidence type="ECO:0000313" key="4">
    <source>
        <dbReference type="Proteomes" id="UP000005143"/>
    </source>
</evidence>
<reference evidence="3 4" key="1">
    <citation type="journal article" date="2013" name="Biodegradation">
        <title>Quantitative proteomic analysis of ibuprofen-degrading Patulibacter sp. strain I11.</title>
        <authorList>
            <person name="Almeida B."/>
            <person name="Kjeldal H."/>
            <person name="Lolas I."/>
            <person name="Knudsen A.D."/>
            <person name="Carvalho G."/>
            <person name="Nielsen K.L."/>
            <person name="Barreto Crespo M.T."/>
            <person name="Stensballe A."/>
            <person name="Nielsen J.L."/>
        </authorList>
    </citation>
    <scope>NUCLEOTIDE SEQUENCE [LARGE SCALE GENOMIC DNA]</scope>
    <source>
        <strain evidence="3 4">I11</strain>
    </source>
</reference>
<dbReference type="PANTHER" id="PTHR43476:SF3">
    <property type="entry name" value="FAD-BINDING MONOOXYGENASE"/>
    <property type="match status" value="1"/>
</dbReference>
<name>H0E0B0_9ACTN</name>
<organism evidence="3 4">
    <name type="scientific">Patulibacter medicamentivorans</name>
    <dbReference type="NCBI Taxonomy" id="1097667"/>
    <lineage>
        <taxon>Bacteria</taxon>
        <taxon>Bacillati</taxon>
        <taxon>Actinomycetota</taxon>
        <taxon>Thermoleophilia</taxon>
        <taxon>Solirubrobacterales</taxon>
        <taxon>Patulibacteraceae</taxon>
        <taxon>Patulibacter</taxon>
    </lineage>
</organism>
<dbReference type="PATRIC" id="fig|1097667.3.peg.217"/>
<keyword evidence="3" id="KW-0503">Monooxygenase</keyword>
<dbReference type="AlphaFoldDB" id="H0E0B0"/>
<dbReference type="InterPro" id="IPR050631">
    <property type="entry name" value="PheA/TfdB_FAD_monoxygenase"/>
</dbReference>
<sequence>MDADVLICGLGPVGQLLALLLADLGVRTIAVDEAREPHPLPRAAVVDDEVLRIFQAVGLDQRILADAQVQQTVSFVTARGRAIPALRPVHGDLGQPPLVSIHQPSMERTMVAALQEREAAQLRWGQRLEVLDRRAEGVTAWVRPVEGGRATRLDARYLVGCDGGRSAVRGRLQVPFGGSTFVQRWLVLDALVDRPIARVPHPCFVGDPARPIVTLPMSPGRHRWEWMLHPGEDAAAFLDRDRIDALLAPWIGDEQVEVERAVAYTFHARTADRWRAGRVLLAGDAAHVMPPFVGQGFSSGARDAANLAWKLDAVLHGAPDGLLDSYEAERRPHVTSMQRLAVRWGGLVQTTAPRTAWIRDAALALLDRSGAREWISEQAKPLPTYRAGAFARTPDRLPLRRRVGSLFPQPDRLDDRLGRGWAVVASTPEAASGWRAAGLHVVELPHERDWTLLRPDRYVFACEDRPQALRALRATVGSGLRTGRPAMAVAA</sequence>
<keyword evidence="4" id="KW-1185">Reference proteome</keyword>
<dbReference type="OrthoDB" id="8670884at2"/>
<evidence type="ECO:0000256" key="1">
    <source>
        <dbReference type="ARBA" id="ARBA00023002"/>
    </source>
</evidence>
<evidence type="ECO:0000259" key="2">
    <source>
        <dbReference type="Pfam" id="PF01494"/>
    </source>
</evidence>
<dbReference type="RefSeq" id="WP_007569931.1">
    <property type="nucleotide sequence ID" value="NZ_AGUD01000006.1"/>
</dbReference>
<dbReference type="Proteomes" id="UP000005143">
    <property type="component" value="Unassembled WGS sequence"/>
</dbReference>
<evidence type="ECO:0000313" key="3">
    <source>
        <dbReference type="EMBL" id="EHN12913.1"/>
    </source>
</evidence>
<proteinExistence type="predicted"/>
<dbReference type="Pfam" id="PF01494">
    <property type="entry name" value="FAD_binding_3"/>
    <property type="match status" value="1"/>
</dbReference>
<dbReference type="GO" id="GO:0008688">
    <property type="term" value="F:3-(3-hydroxyphenyl)propionate hydroxylase activity"/>
    <property type="evidence" value="ECO:0007669"/>
    <property type="project" value="TreeGrafter"/>
</dbReference>
<dbReference type="Gene3D" id="3.30.70.2450">
    <property type="match status" value="1"/>
</dbReference>